<dbReference type="HOGENOM" id="CLU_906612_0_0_1"/>
<feature type="region of interest" description="Disordered" evidence="1">
    <location>
        <begin position="51"/>
        <end position="76"/>
    </location>
</feature>
<dbReference type="EMBL" id="KN822040">
    <property type="protein sequence ID" value="KIM62736.1"/>
    <property type="molecule type" value="Genomic_DNA"/>
</dbReference>
<reference evidence="3" key="2">
    <citation type="submission" date="2015-01" db="EMBL/GenBank/DDBJ databases">
        <title>Evolutionary Origins and Diversification of the Mycorrhizal Mutualists.</title>
        <authorList>
            <consortium name="DOE Joint Genome Institute"/>
            <consortium name="Mycorrhizal Genomics Consortium"/>
            <person name="Kohler A."/>
            <person name="Kuo A."/>
            <person name="Nagy L.G."/>
            <person name="Floudas D."/>
            <person name="Copeland A."/>
            <person name="Barry K.W."/>
            <person name="Cichocki N."/>
            <person name="Veneault-Fourrey C."/>
            <person name="LaButti K."/>
            <person name="Lindquist E.A."/>
            <person name="Lipzen A."/>
            <person name="Lundell T."/>
            <person name="Morin E."/>
            <person name="Murat C."/>
            <person name="Riley R."/>
            <person name="Ohm R."/>
            <person name="Sun H."/>
            <person name="Tunlid A."/>
            <person name="Henrissat B."/>
            <person name="Grigoriev I.V."/>
            <person name="Hibbett D.S."/>
            <person name="Martin F."/>
        </authorList>
    </citation>
    <scope>NUCLEOTIDE SEQUENCE [LARGE SCALE GENOMIC DNA]</scope>
    <source>
        <strain evidence="3">Foug A</strain>
    </source>
</reference>
<accession>A0A0C3E3Y2</accession>
<proteinExistence type="predicted"/>
<gene>
    <name evidence="2" type="ORF">SCLCIDRAFT_790767</name>
</gene>
<feature type="region of interest" description="Disordered" evidence="1">
    <location>
        <begin position="1"/>
        <end position="26"/>
    </location>
</feature>
<dbReference type="InParanoid" id="A0A0C3E3Y2"/>
<evidence type="ECO:0000256" key="1">
    <source>
        <dbReference type="SAM" id="MobiDB-lite"/>
    </source>
</evidence>
<evidence type="ECO:0000313" key="3">
    <source>
        <dbReference type="Proteomes" id="UP000053989"/>
    </source>
</evidence>
<feature type="compositionally biased region" description="Low complexity" evidence="1">
    <location>
        <begin position="1"/>
        <end position="15"/>
    </location>
</feature>
<evidence type="ECO:0000313" key="2">
    <source>
        <dbReference type="EMBL" id="KIM62736.1"/>
    </source>
</evidence>
<organism evidence="2 3">
    <name type="scientific">Scleroderma citrinum Foug A</name>
    <dbReference type="NCBI Taxonomy" id="1036808"/>
    <lineage>
        <taxon>Eukaryota</taxon>
        <taxon>Fungi</taxon>
        <taxon>Dikarya</taxon>
        <taxon>Basidiomycota</taxon>
        <taxon>Agaricomycotina</taxon>
        <taxon>Agaricomycetes</taxon>
        <taxon>Agaricomycetidae</taxon>
        <taxon>Boletales</taxon>
        <taxon>Sclerodermatineae</taxon>
        <taxon>Sclerodermataceae</taxon>
        <taxon>Scleroderma</taxon>
    </lineage>
</organism>
<keyword evidence="3" id="KW-1185">Reference proteome</keyword>
<name>A0A0C3E3Y2_9AGAM</name>
<protein>
    <submittedName>
        <fullName evidence="2">Uncharacterized protein</fullName>
    </submittedName>
</protein>
<sequence length="307" mass="33573">MASTTTATCCDTATSKQTKARARASHVTHDITTTHGGQRRGRVGRASSARDPFYIAGPRPHLSRSPAPRPSGPLHPRTTLAEELLCLGMVRQNQQLARRCTVRPTHSFPIRPNNIPIRPHAFRVIPPSIDSQGCQHCLSSCPQHSPVEGTTLFLIKRSIRPGAHILTIEEASPTTLEDCLISSIRTVAQTCMVYEIYAVASEAAQRCRCKLQTNTDAMRIRRYPDSYPAINASDASVIQFKVPNCGPARAWADIVAIRGRLSPISDEEAHSPTSKSSTIALPCDECSTPSNYPETNRNSGCILLRRS</sequence>
<dbReference type="Proteomes" id="UP000053989">
    <property type="component" value="Unassembled WGS sequence"/>
</dbReference>
<reference evidence="2 3" key="1">
    <citation type="submission" date="2014-04" db="EMBL/GenBank/DDBJ databases">
        <authorList>
            <consortium name="DOE Joint Genome Institute"/>
            <person name="Kuo A."/>
            <person name="Kohler A."/>
            <person name="Nagy L.G."/>
            <person name="Floudas D."/>
            <person name="Copeland A."/>
            <person name="Barry K.W."/>
            <person name="Cichocki N."/>
            <person name="Veneault-Fourrey C."/>
            <person name="LaButti K."/>
            <person name="Lindquist E.A."/>
            <person name="Lipzen A."/>
            <person name="Lundell T."/>
            <person name="Morin E."/>
            <person name="Murat C."/>
            <person name="Sun H."/>
            <person name="Tunlid A."/>
            <person name="Henrissat B."/>
            <person name="Grigoriev I.V."/>
            <person name="Hibbett D.S."/>
            <person name="Martin F."/>
            <person name="Nordberg H.P."/>
            <person name="Cantor M.N."/>
            <person name="Hua S.X."/>
        </authorList>
    </citation>
    <scope>NUCLEOTIDE SEQUENCE [LARGE SCALE GENOMIC DNA]</scope>
    <source>
        <strain evidence="2 3">Foug A</strain>
    </source>
</reference>
<dbReference type="AlphaFoldDB" id="A0A0C3E3Y2"/>